<organism evidence="4 5">
    <name type="scientific">Extensimonas vulgaris</name>
    <dbReference type="NCBI Taxonomy" id="1031594"/>
    <lineage>
        <taxon>Bacteria</taxon>
        <taxon>Pseudomonadati</taxon>
        <taxon>Pseudomonadota</taxon>
        <taxon>Betaproteobacteria</taxon>
        <taxon>Burkholderiales</taxon>
        <taxon>Comamonadaceae</taxon>
        <taxon>Extensimonas</taxon>
    </lineage>
</organism>
<dbReference type="RefSeq" id="WP_114483279.1">
    <property type="nucleotide sequence ID" value="NZ_QPJU01000005.1"/>
</dbReference>
<reference evidence="4 5" key="1">
    <citation type="submission" date="2018-07" db="EMBL/GenBank/DDBJ databases">
        <title>Genomic Encyclopedia of Type Strains, Phase IV (KMG-IV): sequencing the most valuable type-strain genomes for metagenomic binning, comparative biology and taxonomic classification.</title>
        <authorList>
            <person name="Goeker M."/>
        </authorList>
    </citation>
    <scope>NUCLEOTIDE SEQUENCE [LARGE SCALE GENOMIC DNA]</scope>
    <source>
        <strain evidence="4 5">DSM 100911</strain>
    </source>
</reference>
<dbReference type="FunFam" id="3.40.50.720:FF:000084">
    <property type="entry name" value="Short-chain dehydrogenase reductase"/>
    <property type="match status" value="1"/>
</dbReference>
<feature type="domain" description="Ketoreductase" evidence="3">
    <location>
        <begin position="10"/>
        <end position="206"/>
    </location>
</feature>
<comment type="similarity">
    <text evidence="1 2">Belongs to the short-chain dehydrogenases/reductases (SDR) family.</text>
</comment>
<dbReference type="Pfam" id="PF00106">
    <property type="entry name" value="adh_short"/>
    <property type="match status" value="1"/>
</dbReference>
<dbReference type="PANTHER" id="PTHR45024:SF3">
    <property type="entry name" value="BLL2957 PROTEIN"/>
    <property type="match status" value="1"/>
</dbReference>
<proteinExistence type="inferred from homology"/>
<dbReference type="EMBL" id="QPJU01000005">
    <property type="protein sequence ID" value="RCX09399.1"/>
    <property type="molecule type" value="Genomic_DNA"/>
</dbReference>
<comment type="caution">
    <text evidence="4">The sequence shown here is derived from an EMBL/GenBank/DDBJ whole genome shotgun (WGS) entry which is preliminary data.</text>
</comment>
<keyword evidence="5" id="KW-1185">Reference proteome</keyword>
<dbReference type="PRINTS" id="PR00081">
    <property type="entry name" value="GDHRDH"/>
</dbReference>
<dbReference type="InterPro" id="IPR002347">
    <property type="entry name" value="SDR_fam"/>
</dbReference>
<name>A0A369AJ25_9BURK</name>
<dbReference type="OrthoDB" id="9804774at2"/>
<dbReference type="Proteomes" id="UP000252174">
    <property type="component" value="Unassembled WGS sequence"/>
</dbReference>
<dbReference type="PRINTS" id="PR00080">
    <property type="entry name" value="SDRFAMILY"/>
</dbReference>
<dbReference type="InterPro" id="IPR057326">
    <property type="entry name" value="KR_dom"/>
</dbReference>
<evidence type="ECO:0000313" key="4">
    <source>
        <dbReference type="EMBL" id="RCX09399.1"/>
    </source>
</evidence>
<evidence type="ECO:0000256" key="2">
    <source>
        <dbReference type="RuleBase" id="RU000363"/>
    </source>
</evidence>
<dbReference type="SUPFAM" id="SSF51735">
    <property type="entry name" value="NAD(P)-binding Rossmann-fold domains"/>
    <property type="match status" value="1"/>
</dbReference>
<sequence length="306" mass="32794">MHKGIMLKDKVAVVTGSGRGIGRDIALEMAAQGAKVVVNDIGASVTGEGNDPSPGQQVVDEIKAMGGQAALSTDSVSDWNAANRIIQCALDNFGRIDIVVNNAGILRDRMFFAMSPEEWKAVIDVHLNGSFYVSRAAAPHFKSQQSGAYVHMTSTSGLIGNLGQANYAAAKLGIVGLSRTIAGDMKRYNVRSNCISPFAWSRMIGSIPTDTPEQQARVAKLQKLSTAQIAPMAAFLASDAAAEVTAQIFAVRGNEIFLMSQPRPIRGMHTAEGWTPETIAERVLPAMKPNFYPLETSNIVFSWDPV</sequence>
<protein>
    <submittedName>
        <fullName evidence="4">NAD(P)-dependent dehydrogenase (Short-subunit alcohol dehydrogenase family)</fullName>
    </submittedName>
</protein>
<evidence type="ECO:0000313" key="5">
    <source>
        <dbReference type="Proteomes" id="UP000252174"/>
    </source>
</evidence>
<dbReference type="AlphaFoldDB" id="A0A369AJ25"/>
<accession>A0A369AJ25</accession>
<gene>
    <name evidence="4" type="ORF">DFR45_10528</name>
</gene>
<evidence type="ECO:0000259" key="3">
    <source>
        <dbReference type="SMART" id="SM00822"/>
    </source>
</evidence>
<dbReference type="InterPro" id="IPR051687">
    <property type="entry name" value="Peroxisomal_Beta-Oxidation"/>
</dbReference>
<dbReference type="PROSITE" id="PS00061">
    <property type="entry name" value="ADH_SHORT"/>
    <property type="match status" value="1"/>
</dbReference>
<dbReference type="PANTHER" id="PTHR45024">
    <property type="entry name" value="DEHYDROGENASES, SHORT CHAIN"/>
    <property type="match status" value="1"/>
</dbReference>
<dbReference type="Gene3D" id="3.40.50.720">
    <property type="entry name" value="NAD(P)-binding Rossmann-like Domain"/>
    <property type="match status" value="1"/>
</dbReference>
<dbReference type="InterPro" id="IPR036291">
    <property type="entry name" value="NAD(P)-bd_dom_sf"/>
</dbReference>
<dbReference type="InterPro" id="IPR020904">
    <property type="entry name" value="Sc_DH/Rdtase_CS"/>
</dbReference>
<evidence type="ECO:0000256" key="1">
    <source>
        <dbReference type="ARBA" id="ARBA00006484"/>
    </source>
</evidence>
<dbReference type="SMART" id="SM00822">
    <property type="entry name" value="PKS_KR"/>
    <property type="match status" value="1"/>
</dbReference>